<protein>
    <submittedName>
        <fullName evidence="2">Uncharacterized protein</fullName>
    </submittedName>
</protein>
<feature type="compositionally biased region" description="Low complexity" evidence="1">
    <location>
        <begin position="70"/>
        <end position="85"/>
    </location>
</feature>
<proteinExistence type="predicted"/>
<evidence type="ECO:0000313" key="3">
    <source>
        <dbReference type="Proteomes" id="UP000836404"/>
    </source>
</evidence>
<feature type="region of interest" description="Disordered" evidence="1">
    <location>
        <begin position="200"/>
        <end position="233"/>
    </location>
</feature>
<feature type="region of interest" description="Disordered" evidence="1">
    <location>
        <begin position="24"/>
        <end position="85"/>
    </location>
</feature>
<evidence type="ECO:0000256" key="1">
    <source>
        <dbReference type="SAM" id="MobiDB-lite"/>
    </source>
</evidence>
<organism evidence="2 3">
    <name type="scientific">Tilletia laevis</name>
    <dbReference type="NCBI Taxonomy" id="157183"/>
    <lineage>
        <taxon>Eukaryota</taxon>
        <taxon>Fungi</taxon>
        <taxon>Dikarya</taxon>
        <taxon>Basidiomycota</taxon>
        <taxon>Ustilaginomycotina</taxon>
        <taxon>Exobasidiomycetes</taxon>
        <taxon>Tilletiales</taxon>
        <taxon>Tilletiaceae</taxon>
        <taxon>Tilletia</taxon>
    </lineage>
</organism>
<dbReference type="AlphaFoldDB" id="A0A9N8LMK1"/>
<reference evidence="2 3" key="1">
    <citation type="submission" date="2020-10" db="EMBL/GenBank/DDBJ databases">
        <authorList>
            <person name="Sedaghatjoo S."/>
        </authorList>
    </citation>
    <scope>NUCLEOTIDE SEQUENCE [LARGE SCALE GENOMIC DNA]</scope>
    <source>
        <strain evidence="2 3">LLFL</strain>
    </source>
</reference>
<comment type="caution">
    <text evidence="2">The sequence shown here is derived from an EMBL/GenBank/DDBJ whole genome shotgun (WGS) entry which is preliminary data.</text>
</comment>
<sequence length="248" mass="26987">MRGLGRFVEAVVVAGTATIDEPPAFLFDKEDAARGRGRPRPGSDSTPTPKHTSSSSTRTHSMSAKARQLATTGSPTPTSFASSSSRRILNRALKMPLQEGPRLCTIRQLSAQLGIVEETVKILHKGGYYRISQLASAYTYNFEALSEELSMSASLLSTIEDLLSQWPTAESRDEPNPFNFGPVSDEDVFGPVIGDSSFKAKQETKVKQETIDTTFSEGSHGNPDRRPLVPRSPIQMRVEDAIVVSSSQ</sequence>
<evidence type="ECO:0000313" key="2">
    <source>
        <dbReference type="EMBL" id="CAD6924025.1"/>
    </source>
</evidence>
<gene>
    <name evidence="2" type="ORF">JKILLFL_G6563</name>
</gene>
<name>A0A9N8LMK1_9BASI</name>
<keyword evidence="3" id="KW-1185">Reference proteome</keyword>
<accession>A0A9N8LMK1</accession>
<dbReference type="Proteomes" id="UP000836404">
    <property type="component" value="Unassembled WGS sequence"/>
</dbReference>
<feature type="compositionally biased region" description="Low complexity" evidence="1">
    <location>
        <begin position="40"/>
        <end position="63"/>
    </location>
</feature>
<dbReference type="EMBL" id="CAJHJF010002154">
    <property type="protein sequence ID" value="CAD6924025.1"/>
    <property type="molecule type" value="Genomic_DNA"/>
</dbReference>
<feature type="compositionally biased region" description="Basic and acidic residues" evidence="1">
    <location>
        <begin position="200"/>
        <end position="210"/>
    </location>
</feature>